<dbReference type="Proteomes" id="UP000287447">
    <property type="component" value="Unassembled WGS sequence"/>
</dbReference>
<dbReference type="Gene3D" id="2.160.10.10">
    <property type="entry name" value="Hexapeptide repeat proteins"/>
    <property type="match status" value="1"/>
</dbReference>
<keyword evidence="2" id="KW-1185">Reference proteome</keyword>
<dbReference type="PANTHER" id="PTHR13061">
    <property type="entry name" value="DYNACTIN SUBUNIT P25"/>
    <property type="match status" value="1"/>
</dbReference>
<dbReference type="SUPFAM" id="SSF51161">
    <property type="entry name" value="Trimeric LpxA-like enzymes"/>
    <property type="match status" value="1"/>
</dbReference>
<accession>A0A3S2W761</accession>
<dbReference type="AlphaFoldDB" id="A0A3S2W761"/>
<evidence type="ECO:0000313" key="2">
    <source>
        <dbReference type="Proteomes" id="UP000287447"/>
    </source>
</evidence>
<dbReference type="Pfam" id="PF00132">
    <property type="entry name" value="Hexapep"/>
    <property type="match status" value="1"/>
</dbReference>
<dbReference type="EMBL" id="SADE01000001">
    <property type="protein sequence ID" value="RVU38930.1"/>
    <property type="molecule type" value="Genomic_DNA"/>
</dbReference>
<name>A0A3S2W761_9PROT</name>
<dbReference type="InterPro" id="IPR050484">
    <property type="entry name" value="Transf_Hexapept/Carb_Anhydrase"/>
</dbReference>
<sequence length="182" mass="19619">MGHIGADVTLDNPALVHDSAYLYGKVYIGPGASIWPNVVTRAEMEEIRIGARTNIQDFVMIHVGARTPTIVGEDCSITHHVTLHGCEIGDRCLIGINATVMDGAKIGANSIVAGHTIVRENAVFPENSIIAGVPGKRVAERDNSKANLGNARFYHMNALNYAEGRDRLTEDQLAELKELFGG</sequence>
<reference evidence="2" key="1">
    <citation type="submission" date="2019-01" db="EMBL/GenBank/DDBJ databases">
        <title>Gri0909 isolated from a small marine red alga.</title>
        <authorList>
            <person name="Kim J."/>
            <person name="Jeong S.E."/>
            <person name="Jeon C.O."/>
        </authorList>
    </citation>
    <scope>NUCLEOTIDE SEQUENCE [LARGE SCALE GENOMIC DNA]</scope>
    <source>
        <strain evidence="2">Gri0909</strain>
    </source>
</reference>
<proteinExistence type="predicted"/>
<evidence type="ECO:0000313" key="1">
    <source>
        <dbReference type="EMBL" id="RVU38930.1"/>
    </source>
</evidence>
<dbReference type="CDD" id="cd04645">
    <property type="entry name" value="LbH_gamma_CA_like"/>
    <property type="match status" value="1"/>
</dbReference>
<dbReference type="InterPro" id="IPR011004">
    <property type="entry name" value="Trimer_LpxA-like_sf"/>
</dbReference>
<protein>
    <submittedName>
        <fullName evidence="1">Gamma carbonic anhydrase family protein</fullName>
    </submittedName>
</protein>
<dbReference type="OrthoDB" id="9803036at2"/>
<gene>
    <name evidence="1" type="ORF">EOI86_06605</name>
</gene>
<dbReference type="PANTHER" id="PTHR13061:SF29">
    <property type="entry name" value="GAMMA CARBONIC ANHYDRASE-LIKE 1, MITOCHONDRIAL-RELATED"/>
    <property type="match status" value="1"/>
</dbReference>
<dbReference type="InterPro" id="IPR047324">
    <property type="entry name" value="LbH_gamma_CA-like"/>
</dbReference>
<dbReference type="RefSeq" id="WP_127764301.1">
    <property type="nucleotide sequence ID" value="NZ_SADE01000001.1"/>
</dbReference>
<comment type="caution">
    <text evidence="1">The sequence shown here is derived from an EMBL/GenBank/DDBJ whole genome shotgun (WGS) entry which is preliminary data.</text>
</comment>
<dbReference type="InterPro" id="IPR001451">
    <property type="entry name" value="Hexapep"/>
</dbReference>
<organism evidence="1 2">
    <name type="scientific">Hwanghaeella grinnelliae</name>
    <dbReference type="NCBI Taxonomy" id="2500179"/>
    <lineage>
        <taxon>Bacteria</taxon>
        <taxon>Pseudomonadati</taxon>
        <taxon>Pseudomonadota</taxon>
        <taxon>Alphaproteobacteria</taxon>
        <taxon>Rhodospirillales</taxon>
        <taxon>Rhodospirillaceae</taxon>
        <taxon>Hwanghaeella</taxon>
    </lineage>
</organism>